<dbReference type="InterPro" id="IPR037138">
    <property type="entry name" value="His_deacetylse_dom_sf"/>
</dbReference>
<dbReference type="GO" id="GO:0005737">
    <property type="term" value="C:cytoplasm"/>
    <property type="evidence" value="ECO:0007669"/>
    <property type="project" value="TreeGrafter"/>
</dbReference>
<name>A0A2S9QSL6_9MICO</name>
<dbReference type="InterPro" id="IPR023696">
    <property type="entry name" value="Ureohydrolase_dom_sf"/>
</dbReference>
<comment type="caution">
    <text evidence="3">The sequence shown here is derived from an EMBL/GenBank/DDBJ whole genome shotgun (WGS) entry which is preliminary data.</text>
</comment>
<dbReference type="AlphaFoldDB" id="A0A2S9QSL6"/>
<evidence type="ECO:0000313" key="5">
    <source>
        <dbReference type="Proteomes" id="UP000238650"/>
    </source>
</evidence>
<dbReference type="EMBL" id="MWZD01000008">
    <property type="protein sequence ID" value="PRI12562.1"/>
    <property type="molecule type" value="Genomic_DNA"/>
</dbReference>
<dbReference type="Gene3D" id="3.40.800.20">
    <property type="entry name" value="Histone deacetylase domain"/>
    <property type="match status" value="1"/>
</dbReference>
<dbReference type="CDD" id="cd09996">
    <property type="entry name" value="HDAC_classII_1"/>
    <property type="match status" value="1"/>
</dbReference>
<dbReference type="Pfam" id="PF00850">
    <property type="entry name" value="Hist_deacetyl"/>
    <property type="match status" value="1"/>
</dbReference>
<evidence type="ECO:0000313" key="4">
    <source>
        <dbReference type="EMBL" id="PRI12569.1"/>
    </source>
</evidence>
<dbReference type="EMBL" id="MWZD01000008">
    <property type="protein sequence ID" value="PRI12569.1"/>
    <property type="molecule type" value="Genomic_DNA"/>
</dbReference>
<accession>A0A2S9QSL6</accession>
<organism evidence="3 5">
    <name type="scientific">Leucobacter massiliensis</name>
    <dbReference type="NCBI Taxonomy" id="1686285"/>
    <lineage>
        <taxon>Bacteria</taxon>
        <taxon>Bacillati</taxon>
        <taxon>Actinomycetota</taxon>
        <taxon>Actinomycetes</taxon>
        <taxon>Micrococcales</taxon>
        <taxon>Microbacteriaceae</taxon>
        <taxon>Leucobacter</taxon>
    </lineage>
</organism>
<proteinExistence type="inferred from homology"/>
<keyword evidence="5" id="KW-1185">Reference proteome</keyword>
<dbReference type="InterPro" id="IPR023801">
    <property type="entry name" value="His_deacetylse_dom"/>
</dbReference>
<dbReference type="PANTHER" id="PTHR10625">
    <property type="entry name" value="HISTONE DEACETYLASE HDAC1-RELATED"/>
    <property type="match status" value="1"/>
</dbReference>
<evidence type="ECO:0000313" key="3">
    <source>
        <dbReference type="EMBL" id="PRI12562.1"/>
    </source>
</evidence>
<gene>
    <name evidence="3" type="ORF">B4915_00390</name>
    <name evidence="4" type="ORF">B4915_00435</name>
</gene>
<dbReference type="GO" id="GO:0004407">
    <property type="term" value="F:histone deacetylase activity"/>
    <property type="evidence" value="ECO:0007669"/>
    <property type="project" value="TreeGrafter"/>
</dbReference>
<protein>
    <submittedName>
        <fullName evidence="3">Class II histone deacetylase</fullName>
    </submittedName>
</protein>
<dbReference type="InterPro" id="IPR000286">
    <property type="entry name" value="HDACs"/>
</dbReference>
<evidence type="ECO:0000259" key="2">
    <source>
        <dbReference type="Pfam" id="PF00850"/>
    </source>
</evidence>
<dbReference type="PANTHER" id="PTHR10625:SF31">
    <property type="entry name" value="HISTONE DEACETYLASE DOMAIN-CONTAINING PROTEIN"/>
    <property type="match status" value="1"/>
</dbReference>
<dbReference type="Proteomes" id="UP000238650">
    <property type="component" value="Unassembled WGS sequence"/>
</dbReference>
<sequence>MERKTGYVWHEQYAWHDTGTHAGIYPSGGYVQPYHNFESPESKARFAGLVEVSGLLDRLVRIPARHVEAEDLLRVHTAGHVERIREQSATGGDAGDGFSPFGRGGYDLARLAAGGTLAAAEAVMDGVVDNAYALVRPPGHHAEPDQGRGYCLFANVPVAIEALRAAGKLRRVAIFDYDVHHGNGAQKIYWEDPDVLTISVHQDRLFPVDLGMADERGAGAGAGTNINVPLPAGSGDGAYCSVVEEVAGPAIRAFQPELILVSSGFDPSAFDPLGRMSVTSDGFRGIADRLLAIADEVCEGRIVFSHEGGYSAVHVPFCGLAVLESLSGVRTGVEDPFNVSVGQSPTRELSPWQRETIAHSADLAHALGRLMDSGEPGKP</sequence>
<dbReference type="GO" id="GO:0040029">
    <property type="term" value="P:epigenetic regulation of gene expression"/>
    <property type="evidence" value="ECO:0007669"/>
    <property type="project" value="TreeGrafter"/>
</dbReference>
<dbReference type="OrthoDB" id="9808367at2"/>
<reference evidence="3 5" key="1">
    <citation type="journal article" date="2017" name="New Microbes New Infect">
        <title>Genome sequence of 'Leucobacter massiliensis' sp. nov. isolated from human pharynx after travel to the 2014 Hajj.</title>
        <authorList>
            <person name="Leangapichart T."/>
            <person name="Gautret P."/>
            <person name="Nguyen T.T."/>
            <person name="Armstrong N."/>
            <person name="Rolain J.M."/>
        </authorList>
    </citation>
    <scope>NUCLEOTIDE SEQUENCE [LARGE SCALE GENOMIC DNA]</scope>
    <source>
        <strain evidence="3 5">122RC15</strain>
    </source>
</reference>
<dbReference type="RefSeq" id="WP_105803914.1">
    <property type="nucleotide sequence ID" value="NZ_MWZD01000008.1"/>
</dbReference>
<feature type="domain" description="Histone deacetylase" evidence="2">
    <location>
        <begin position="43"/>
        <end position="322"/>
    </location>
</feature>
<dbReference type="PRINTS" id="PR01270">
    <property type="entry name" value="HDASUPER"/>
</dbReference>
<comment type="similarity">
    <text evidence="1">Belongs to the histone deacetylase family.</text>
</comment>
<evidence type="ECO:0000256" key="1">
    <source>
        <dbReference type="ARBA" id="ARBA00005947"/>
    </source>
</evidence>
<dbReference type="SUPFAM" id="SSF52768">
    <property type="entry name" value="Arginase/deacetylase"/>
    <property type="match status" value="1"/>
</dbReference>